<dbReference type="InterPro" id="IPR009057">
    <property type="entry name" value="Homeodomain-like_sf"/>
</dbReference>
<keyword evidence="1" id="KW-0805">Transcription regulation</keyword>
<evidence type="ECO:0000256" key="1">
    <source>
        <dbReference type="ARBA" id="ARBA00023015"/>
    </source>
</evidence>
<dbReference type="GO" id="GO:0000976">
    <property type="term" value="F:transcription cis-regulatory region binding"/>
    <property type="evidence" value="ECO:0007669"/>
    <property type="project" value="TreeGrafter"/>
</dbReference>
<dbReference type="Proteomes" id="UP000449906">
    <property type="component" value="Unassembled WGS sequence"/>
</dbReference>
<feature type="domain" description="HTH tetR-type" evidence="5">
    <location>
        <begin position="23"/>
        <end position="83"/>
    </location>
</feature>
<name>A0A7J5E2W5_NOCSI</name>
<dbReference type="AlphaFoldDB" id="A0A7J5E2W5"/>
<dbReference type="InterPro" id="IPR036271">
    <property type="entry name" value="Tet_transcr_reg_TetR-rel_C_sf"/>
</dbReference>
<dbReference type="InterPro" id="IPR025996">
    <property type="entry name" value="MT1864/Rv1816-like_C"/>
</dbReference>
<dbReference type="SUPFAM" id="SSF46689">
    <property type="entry name" value="Homeodomain-like"/>
    <property type="match status" value="1"/>
</dbReference>
<dbReference type="SUPFAM" id="SSF48498">
    <property type="entry name" value="Tetracyclin repressor-like, C-terminal domain"/>
    <property type="match status" value="1"/>
</dbReference>
<dbReference type="Pfam" id="PF00440">
    <property type="entry name" value="TetR_N"/>
    <property type="match status" value="1"/>
</dbReference>
<keyword evidence="2 4" id="KW-0238">DNA-binding</keyword>
<reference evidence="6 7" key="1">
    <citation type="submission" date="2019-09" db="EMBL/GenBank/DDBJ databases">
        <title>Pimelobacter sp. isolated from Paulinella.</title>
        <authorList>
            <person name="Jeong S.E."/>
        </authorList>
    </citation>
    <scope>NUCLEOTIDE SEQUENCE [LARGE SCALE GENOMIC DNA]</scope>
    <source>
        <strain evidence="6 7">Pch-N</strain>
    </source>
</reference>
<gene>
    <name evidence="6" type="ORF">F9L07_12785</name>
</gene>
<dbReference type="Pfam" id="PF13305">
    <property type="entry name" value="TetR_C_33"/>
    <property type="match status" value="1"/>
</dbReference>
<evidence type="ECO:0000256" key="2">
    <source>
        <dbReference type="ARBA" id="ARBA00023125"/>
    </source>
</evidence>
<dbReference type="PROSITE" id="PS50977">
    <property type="entry name" value="HTH_TETR_2"/>
    <property type="match status" value="1"/>
</dbReference>
<sequence>MRILRSRHCLLPVCPATVETVEVTARDRLVSVGTELLEAHGREGVSLRSIAAAAGVSHGAPRRHFPTYQALLAAIARGGLEDLDAELAPALAADDLPRAARAYLAFARSRPEMFDLITRHDLLEGAGGQLREITGRWFAELGATLARTTGRDPEPAECLALWSAVHGLAALTGRRATEPSGIDPDAALAVLLDRLG</sequence>
<organism evidence="6 7">
    <name type="scientific">Nocardioides simplex</name>
    <name type="common">Arthrobacter simplex</name>
    <dbReference type="NCBI Taxonomy" id="2045"/>
    <lineage>
        <taxon>Bacteria</taxon>
        <taxon>Bacillati</taxon>
        <taxon>Actinomycetota</taxon>
        <taxon>Actinomycetes</taxon>
        <taxon>Propionibacteriales</taxon>
        <taxon>Nocardioidaceae</taxon>
        <taxon>Pimelobacter</taxon>
    </lineage>
</organism>
<evidence type="ECO:0000259" key="5">
    <source>
        <dbReference type="PROSITE" id="PS50977"/>
    </source>
</evidence>
<dbReference type="GO" id="GO:0003700">
    <property type="term" value="F:DNA-binding transcription factor activity"/>
    <property type="evidence" value="ECO:0007669"/>
    <property type="project" value="TreeGrafter"/>
</dbReference>
<dbReference type="InterPro" id="IPR001647">
    <property type="entry name" value="HTH_TetR"/>
</dbReference>
<keyword evidence="3" id="KW-0804">Transcription</keyword>
<evidence type="ECO:0000256" key="3">
    <source>
        <dbReference type="ARBA" id="ARBA00023163"/>
    </source>
</evidence>
<evidence type="ECO:0000256" key="4">
    <source>
        <dbReference type="PROSITE-ProRule" id="PRU00335"/>
    </source>
</evidence>
<dbReference type="PANTHER" id="PTHR30055:SF234">
    <property type="entry name" value="HTH-TYPE TRANSCRIPTIONAL REGULATOR BETI"/>
    <property type="match status" value="1"/>
</dbReference>
<comment type="caution">
    <text evidence="6">The sequence shown here is derived from an EMBL/GenBank/DDBJ whole genome shotgun (WGS) entry which is preliminary data.</text>
</comment>
<feature type="DNA-binding region" description="H-T-H motif" evidence="4">
    <location>
        <begin position="46"/>
        <end position="65"/>
    </location>
</feature>
<evidence type="ECO:0000313" key="6">
    <source>
        <dbReference type="EMBL" id="KAB2812622.1"/>
    </source>
</evidence>
<evidence type="ECO:0000313" key="7">
    <source>
        <dbReference type="Proteomes" id="UP000449906"/>
    </source>
</evidence>
<dbReference type="InterPro" id="IPR050109">
    <property type="entry name" value="HTH-type_TetR-like_transc_reg"/>
</dbReference>
<dbReference type="EMBL" id="WBVM01000001">
    <property type="protein sequence ID" value="KAB2812622.1"/>
    <property type="molecule type" value="Genomic_DNA"/>
</dbReference>
<dbReference type="Gene3D" id="1.10.357.10">
    <property type="entry name" value="Tetracycline Repressor, domain 2"/>
    <property type="match status" value="1"/>
</dbReference>
<protein>
    <submittedName>
        <fullName evidence="6">TetR/AcrR family transcriptional regulator</fullName>
    </submittedName>
</protein>
<dbReference type="PANTHER" id="PTHR30055">
    <property type="entry name" value="HTH-TYPE TRANSCRIPTIONAL REGULATOR RUTR"/>
    <property type="match status" value="1"/>
</dbReference>
<accession>A0A7J5E2W5</accession>
<proteinExistence type="predicted"/>